<proteinExistence type="predicted"/>
<evidence type="ECO:0000313" key="2">
    <source>
        <dbReference type="Proteomes" id="UP001199525"/>
    </source>
</evidence>
<dbReference type="Proteomes" id="UP001199525">
    <property type="component" value="Unassembled WGS sequence"/>
</dbReference>
<keyword evidence="2" id="KW-1185">Reference proteome</keyword>
<dbReference type="EMBL" id="JAIVFQ010000173">
    <property type="protein sequence ID" value="MCC5604927.1"/>
    <property type="molecule type" value="Genomic_DNA"/>
</dbReference>
<gene>
    <name evidence="1" type="ORF">LC586_38815</name>
</gene>
<accession>A0ABS8INM7</accession>
<name>A0ABS8INM7_9NOSO</name>
<evidence type="ECO:0000313" key="1">
    <source>
        <dbReference type="EMBL" id="MCC5604927.1"/>
    </source>
</evidence>
<reference evidence="1 2" key="1">
    <citation type="journal article" date="2021" name="Microorganisms">
        <title>Genome Evolution of Filamentous Cyanobacterium Nostoc Species: From Facultative Symbiosis to Free Living.</title>
        <authorList>
            <person name="Huo D."/>
            <person name="Li H."/>
            <person name="Cai F."/>
            <person name="Guo X."/>
            <person name="Qiao Z."/>
            <person name="Wang W."/>
            <person name="Yu G."/>
            <person name="Li R."/>
        </authorList>
    </citation>
    <scope>NUCLEOTIDE SEQUENCE [LARGE SCALE GENOMIC DNA]</scope>
    <source>
        <strain evidence="1 2">CHAB 5714</strain>
    </source>
</reference>
<protein>
    <submittedName>
        <fullName evidence="1">Uncharacterized protein</fullName>
    </submittedName>
</protein>
<sequence length="52" mass="6015">MITLDIKWYWSINNRFTSASRSFAQAAEVSSPQHLGVVPINFVIERNFTRSQ</sequence>
<organism evidence="1 2">
    <name type="scientific">Nostoc favosum CHAB5714</name>
    <dbReference type="NCBI Taxonomy" id="2780399"/>
    <lineage>
        <taxon>Bacteria</taxon>
        <taxon>Bacillati</taxon>
        <taxon>Cyanobacteriota</taxon>
        <taxon>Cyanophyceae</taxon>
        <taxon>Nostocales</taxon>
        <taxon>Nostocaceae</taxon>
        <taxon>Nostoc</taxon>
        <taxon>Nostoc favosum</taxon>
    </lineage>
</organism>
<dbReference type="RefSeq" id="WP_229491102.1">
    <property type="nucleotide sequence ID" value="NZ_JAIVFQ010000173.1"/>
</dbReference>
<comment type="caution">
    <text evidence="1">The sequence shown here is derived from an EMBL/GenBank/DDBJ whole genome shotgun (WGS) entry which is preliminary data.</text>
</comment>